<evidence type="ECO:0000256" key="1">
    <source>
        <dbReference type="ARBA" id="ARBA00022490"/>
    </source>
</evidence>
<dbReference type="RefSeq" id="WP_111274872.1">
    <property type="nucleotide sequence ID" value="NZ_QFYS01000002.1"/>
</dbReference>
<keyword evidence="2 5" id="KW-0690">Ribosome biogenesis</keyword>
<name>A0A328BLE4_9CAUL</name>
<dbReference type="Pfam" id="PF01782">
    <property type="entry name" value="RimM"/>
    <property type="match status" value="1"/>
</dbReference>
<comment type="subunit">
    <text evidence="5">Binds ribosomal protein uS19.</text>
</comment>
<proteinExistence type="inferred from homology"/>
<dbReference type="Gene3D" id="2.30.30.240">
    <property type="entry name" value="PRC-barrel domain"/>
    <property type="match status" value="1"/>
</dbReference>
<dbReference type="GO" id="GO:0005737">
    <property type="term" value="C:cytoplasm"/>
    <property type="evidence" value="ECO:0007669"/>
    <property type="project" value="UniProtKB-SubCell"/>
</dbReference>
<evidence type="ECO:0000256" key="5">
    <source>
        <dbReference type="HAMAP-Rule" id="MF_00014"/>
    </source>
</evidence>
<protein>
    <recommendedName>
        <fullName evidence="5">Ribosome maturation factor RimM</fullName>
    </recommendedName>
</protein>
<evidence type="ECO:0000256" key="2">
    <source>
        <dbReference type="ARBA" id="ARBA00022517"/>
    </source>
</evidence>
<dbReference type="Pfam" id="PF24986">
    <property type="entry name" value="PRC_RimM"/>
    <property type="match status" value="1"/>
</dbReference>
<dbReference type="GO" id="GO:0043022">
    <property type="term" value="F:ribosome binding"/>
    <property type="evidence" value="ECO:0007669"/>
    <property type="project" value="InterPro"/>
</dbReference>
<dbReference type="InterPro" id="IPR009000">
    <property type="entry name" value="Transl_B-barrel_sf"/>
</dbReference>
<comment type="domain">
    <text evidence="5">The PRC barrel domain binds ribosomal protein uS19.</text>
</comment>
<dbReference type="OrthoDB" id="9788191at2"/>
<comment type="subcellular location">
    <subcellularLocation>
        <location evidence="5">Cytoplasm</location>
    </subcellularLocation>
</comment>
<dbReference type="Proteomes" id="UP000249524">
    <property type="component" value="Unassembled WGS sequence"/>
</dbReference>
<dbReference type="EMBL" id="QFYS01000002">
    <property type="protein sequence ID" value="RAK67261.1"/>
    <property type="molecule type" value="Genomic_DNA"/>
</dbReference>
<dbReference type="SUPFAM" id="SSF50346">
    <property type="entry name" value="PRC-barrel domain"/>
    <property type="match status" value="1"/>
</dbReference>
<dbReference type="GO" id="GO:0042274">
    <property type="term" value="P:ribosomal small subunit biogenesis"/>
    <property type="evidence" value="ECO:0007669"/>
    <property type="project" value="UniProtKB-UniRule"/>
</dbReference>
<dbReference type="SUPFAM" id="SSF50447">
    <property type="entry name" value="Translation proteins"/>
    <property type="match status" value="1"/>
</dbReference>
<comment type="caution">
    <text evidence="8">The sequence shown here is derived from an EMBL/GenBank/DDBJ whole genome shotgun (WGS) entry which is preliminary data.</text>
</comment>
<evidence type="ECO:0000313" key="8">
    <source>
        <dbReference type="EMBL" id="RAK67261.1"/>
    </source>
</evidence>
<feature type="domain" description="Ribosome maturation factor RimM PRC barrel" evidence="7">
    <location>
        <begin position="100"/>
        <end position="167"/>
    </location>
</feature>
<accession>A0A328BLE4</accession>
<dbReference type="Gene3D" id="2.40.30.60">
    <property type="entry name" value="RimM"/>
    <property type="match status" value="1"/>
</dbReference>
<evidence type="ECO:0000259" key="6">
    <source>
        <dbReference type="Pfam" id="PF01782"/>
    </source>
</evidence>
<gene>
    <name evidence="5 8" type="primary">rimM</name>
    <name evidence="8" type="ORF">DJ019_04840</name>
</gene>
<comment type="function">
    <text evidence="5">An accessory protein needed during the final step in the assembly of 30S ribosomal subunit, possibly for assembly of the head region. Essential for efficient processing of 16S rRNA. May be needed both before and after RbfA during the maturation of 16S rRNA. It has affinity for free ribosomal 30S subunits but not for 70S ribosomes.</text>
</comment>
<dbReference type="InterPro" id="IPR002676">
    <property type="entry name" value="RimM_N"/>
</dbReference>
<sequence length="169" mass="18184">MSDDLIQVGRVAGAFGVRGEVRITSFTADPVALLDYRDLKREDGAPALTLLAGRPAKGGIVARAKEIETREQAEALRGLKLFIPRSTLPETDDEDEFYVTDLIGLAVETPEGEPLGAIRSVQDFGAGDLLEILPPEGGATWYLPFTKEAVPEVRLAAGKVIGVRPQEVE</sequence>
<keyword evidence="4 5" id="KW-0143">Chaperone</keyword>
<organism evidence="8 9">
    <name type="scientific">Phenylobacterium kunshanense</name>
    <dbReference type="NCBI Taxonomy" id="1445034"/>
    <lineage>
        <taxon>Bacteria</taxon>
        <taxon>Pseudomonadati</taxon>
        <taxon>Pseudomonadota</taxon>
        <taxon>Alphaproteobacteria</taxon>
        <taxon>Caulobacterales</taxon>
        <taxon>Caulobacteraceae</taxon>
        <taxon>Phenylobacterium</taxon>
    </lineage>
</organism>
<feature type="domain" description="RimM N-terminal" evidence="6">
    <location>
        <begin position="7"/>
        <end position="86"/>
    </location>
</feature>
<reference evidence="8 9" key="1">
    <citation type="submission" date="2018-05" db="EMBL/GenBank/DDBJ databases">
        <authorList>
            <person name="Lanie J.A."/>
            <person name="Ng W.-L."/>
            <person name="Kazmierczak K.M."/>
            <person name="Andrzejewski T.M."/>
            <person name="Davidsen T.M."/>
            <person name="Wayne K.J."/>
            <person name="Tettelin H."/>
            <person name="Glass J.I."/>
            <person name="Rusch D."/>
            <person name="Podicherti R."/>
            <person name="Tsui H.-C.T."/>
            <person name="Winkler M.E."/>
        </authorList>
    </citation>
    <scope>NUCLEOTIDE SEQUENCE [LARGE SCALE GENOMIC DNA]</scope>
    <source>
        <strain evidence="8 9">BUT-10</strain>
    </source>
</reference>
<dbReference type="GO" id="GO:0006364">
    <property type="term" value="P:rRNA processing"/>
    <property type="evidence" value="ECO:0007669"/>
    <property type="project" value="UniProtKB-UniRule"/>
</dbReference>
<dbReference type="HAMAP" id="MF_00014">
    <property type="entry name" value="Ribosome_mat_RimM"/>
    <property type="match status" value="1"/>
</dbReference>
<keyword evidence="1 5" id="KW-0963">Cytoplasm</keyword>
<comment type="similarity">
    <text evidence="5">Belongs to the RimM family.</text>
</comment>
<keyword evidence="3 5" id="KW-0698">rRNA processing</keyword>
<dbReference type="NCBIfam" id="TIGR02273">
    <property type="entry name" value="16S_RimM"/>
    <property type="match status" value="1"/>
</dbReference>
<evidence type="ECO:0000256" key="4">
    <source>
        <dbReference type="ARBA" id="ARBA00023186"/>
    </source>
</evidence>
<dbReference type="PANTHER" id="PTHR33692">
    <property type="entry name" value="RIBOSOME MATURATION FACTOR RIMM"/>
    <property type="match status" value="1"/>
</dbReference>
<dbReference type="InterPro" id="IPR036976">
    <property type="entry name" value="RimM_N_sf"/>
</dbReference>
<dbReference type="PANTHER" id="PTHR33692:SF1">
    <property type="entry name" value="RIBOSOME MATURATION FACTOR RIMM"/>
    <property type="match status" value="1"/>
</dbReference>
<dbReference type="InterPro" id="IPR011033">
    <property type="entry name" value="PRC_barrel-like_sf"/>
</dbReference>
<dbReference type="InterPro" id="IPR011961">
    <property type="entry name" value="RimM"/>
</dbReference>
<dbReference type="AlphaFoldDB" id="A0A328BLE4"/>
<evidence type="ECO:0000256" key="3">
    <source>
        <dbReference type="ARBA" id="ARBA00022552"/>
    </source>
</evidence>
<dbReference type="GO" id="GO:0005840">
    <property type="term" value="C:ribosome"/>
    <property type="evidence" value="ECO:0007669"/>
    <property type="project" value="InterPro"/>
</dbReference>
<dbReference type="InterPro" id="IPR056792">
    <property type="entry name" value="PRC_RimM"/>
</dbReference>
<evidence type="ECO:0000259" key="7">
    <source>
        <dbReference type="Pfam" id="PF24986"/>
    </source>
</evidence>
<keyword evidence="9" id="KW-1185">Reference proteome</keyword>
<evidence type="ECO:0000313" key="9">
    <source>
        <dbReference type="Proteomes" id="UP000249524"/>
    </source>
</evidence>